<dbReference type="AlphaFoldDB" id="A0AAN8FX40"/>
<dbReference type="EMBL" id="WIXE01008999">
    <property type="protein sequence ID" value="KAK5978790.1"/>
    <property type="molecule type" value="Genomic_DNA"/>
</dbReference>
<dbReference type="GO" id="GO:0050265">
    <property type="term" value="F:RNA uridylyltransferase activity"/>
    <property type="evidence" value="ECO:0007669"/>
    <property type="project" value="TreeGrafter"/>
</dbReference>
<evidence type="ECO:0000256" key="6">
    <source>
        <dbReference type="SAM" id="MobiDB-lite"/>
    </source>
</evidence>
<dbReference type="Proteomes" id="UP001331761">
    <property type="component" value="Unassembled WGS sequence"/>
</dbReference>
<dbReference type="SUPFAM" id="SSF81631">
    <property type="entry name" value="PAP/OAS1 substrate-binding domain"/>
    <property type="match status" value="1"/>
</dbReference>
<keyword evidence="10" id="KW-1185">Reference proteome</keyword>
<dbReference type="Pfam" id="PF03828">
    <property type="entry name" value="PAP_assoc"/>
    <property type="match status" value="1"/>
</dbReference>
<feature type="domain" description="PAP-associated" evidence="7">
    <location>
        <begin position="278"/>
        <end position="328"/>
    </location>
</feature>
<dbReference type="GO" id="GO:0031123">
    <property type="term" value="P:RNA 3'-end processing"/>
    <property type="evidence" value="ECO:0007669"/>
    <property type="project" value="TreeGrafter"/>
</dbReference>
<dbReference type="InterPro" id="IPR002058">
    <property type="entry name" value="PAP_assoc"/>
</dbReference>
<gene>
    <name evidence="9" type="ORF">GCK32_001181</name>
</gene>
<comment type="cofactor">
    <cofactor evidence="2">
        <name>Mg(2+)</name>
        <dbReference type="ChEBI" id="CHEBI:18420"/>
    </cofactor>
</comment>
<feature type="compositionally biased region" description="Polar residues" evidence="6">
    <location>
        <begin position="412"/>
        <end position="421"/>
    </location>
</feature>
<dbReference type="PANTHER" id="PTHR12271:SF132">
    <property type="entry name" value="PAP-ASSOCIATED DOMAIN-CONTAINING PROTEIN"/>
    <property type="match status" value="1"/>
</dbReference>
<dbReference type="Pfam" id="PF22600">
    <property type="entry name" value="MTPAP-like_central"/>
    <property type="match status" value="1"/>
</dbReference>
<dbReference type="InterPro" id="IPR043519">
    <property type="entry name" value="NT_sf"/>
</dbReference>
<dbReference type="InterPro" id="IPR054708">
    <property type="entry name" value="MTPAP-like_central"/>
</dbReference>
<evidence type="ECO:0000256" key="1">
    <source>
        <dbReference type="ARBA" id="ARBA00001936"/>
    </source>
</evidence>
<evidence type="ECO:0000313" key="10">
    <source>
        <dbReference type="Proteomes" id="UP001331761"/>
    </source>
</evidence>
<accession>A0AAN8FX40</accession>
<protein>
    <submittedName>
        <fullName evidence="9">PAP-associated domain-containing protein</fullName>
    </submittedName>
</protein>
<evidence type="ECO:0000259" key="8">
    <source>
        <dbReference type="Pfam" id="PF22600"/>
    </source>
</evidence>
<dbReference type="GO" id="GO:0046872">
    <property type="term" value="F:metal ion binding"/>
    <property type="evidence" value="ECO:0007669"/>
    <property type="project" value="UniProtKB-KW"/>
</dbReference>
<comment type="cofactor">
    <cofactor evidence="1">
        <name>Mn(2+)</name>
        <dbReference type="ChEBI" id="CHEBI:29035"/>
    </cofactor>
</comment>
<feature type="domain" description="Poly(A) RNA polymerase mitochondrial-like central palm" evidence="8">
    <location>
        <begin position="83"/>
        <end position="226"/>
    </location>
</feature>
<sequence>MKSSRSRPANSTTIQSRSTRIGGAEKFNAVWPILPWMAGSYCLPIVALRNDLNGSALQYIRLTSMFDAFSPYIYKNKLGVIEISRAMKLHREDNSFSDHQFDFVVRFKVELEVHLSNYFGTRVMLGIYGSTLNGFGTRSCDVDMSLSFPAGPPKGKVMMGGVLCPDLVMREVAKALVDYPNARDEQYICAKVPIVRFRGKDMDIEADISYRNDLALHNTQLLRQYCRWDEDRLPTLGIWVKTGVQNPSESQYVNGWNVDFWKFVDVGQSQRVGISTYELFVGFLDYFSNHFQYDTHVIQINTPGNVSKIGGRWHRSPMVIRDPFELDHNLAQGVDDDMFRYIRSCMRHSRSVFMDTNLRAEFLSSKGFRRGAFEKVRMTDDLLREYGVYLLHACVPVQQPPKRQFHGRDRTMSCSTNTSAS</sequence>
<evidence type="ECO:0000256" key="5">
    <source>
        <dbReference type="ARBA" id="ARBA00022842"/>
    </source>
</evidence>
<evidence type="ECO:0000313" key="9">
    <source>
        <dbReference type="EMBL" id="KAK5978790.1"/>
    </source>
</evidence>
<name>A0AAN8FX40_TRICO</name>
<keyword evidence="4" id="KW-0479">Metal-binding</keyword>
<comment type="caution">
    <text evidence="9">The sequence shown here is derived from an EMBL/GenBank/DDBJ whole genome shotgun (WGS) entry which is preliminary data.</text>
</comment>
<evidence type="ECO:0000256" key="4">
    <source>
        <dbReference type="ARBA" id="ARBA00022723"/>
    </source>
</evidence>
<dbReference type="GO" id="GO:1990817">
    <property type="term" value="F:poly(A) RNA polymerase activity"/>
    <property type="evidence" value="ECO:0007669"/>
    <property type="project" value="UniProtKB-ARBA"/>
</dbReference>
<evidence type="ECO:0000259" key="7">
    <source>
        <dbReference type="Pfam" id="PF03828"/>
    </source>
</evidence>
<organism evidence="9 10">
    <name type="scientific">Trichostrongylus colubriformis</name>
    <name type="common">Black scour worm</name>
    <dbReference type="NCBI Taxonomy" id="6319"/>
    <lineage>
        <taxon>Eukaryota</taxon>
        <taxon>Metazoa</taxon>
        <taxon>Ecdysozoa</taxon>
        <taxon>Nematoda</taxon>
        <taxon>Chromadorea</taxon>
        <taxon>Rhabditida</taxon>
        <taxon>Rhabditina</taxon>
        <taxon>Rhabditomorpha</taxon>
        <taxon>Strongyloidea</taxon>
        <taxon>Trichostrongylidae</taxon>
        <taxon>Trichostrongylus</taxon>
    </lineage>
</organism>
<dbReference type="CDD" id="cd05402">
    <property type="entry name" value="NT_PAP_TUTase"/>
    <property type="match status" value="1"/>
</dbReference>
<reference evidence="9 10" key="1">
    <citation type="submission" date="2019-10" db="EMBL/GenBank/DDBJ databases">
        <title>Assembly and Annotation for the nematode Trichostrongylus colubriformis.</title>
        <authorList>
            <person name="Martin J."/>
        </authorList>
    </citation>
    <scope>NUCLEOTIDE SEQUENCE [LARGE SCALE GENOMIC DNA]</scope>
    <source>
        <strain evidence="9">G859</strain>
        <tissue evidence="9">Whole worm</tissue>
    </source>
</reference>
<feature type="region of interest" description="Disordered" evidence="6">
    <location>
        <begin position="402"/>
        <end position="421"/>
    </location>
</feature>
<dbReference type="Gene3D" id="3.30.460.10">
    <property type="entry name" value="Beta Polymerase, domain 2"/>
    <property type="match status" value="1"/>
</dbReference>
<dbReference type="PANTHER" id="PTHR12271">
    <property type="entry name" value="POLY A POLYMERASE CID PAP -RELATED"/>
    <property type="match status" value="1"/>
</dbReference>
<evidence type="ECO:0000256" key="3">
    <source>
        <dbReference type="ARBA" id="ARBA00022679"/>
    </source>
</evidence>
<keyword evidence="5" id="KW-0460">Magnesium</keyword>
<keyword evidence="3" id="KW-0808">Transferase</keyword>
<dbReference type="Gene3D" id="1.10.1410.10">
    <property type="match status" value="1"/>
</dbReference>
<evidence type="ECO:0000256" key="2">
    <source>
        <dbReference type="ARBA" id="ARBA00001946"/>
    </source>
</evidence>
<proteinExistence type="predicted"/>
<dbReference type="SUPFAM" id="SSF81301">
    <property type="entry name" value="Nucleotidyltransferase"/>
    <property type="match status" value="1"/>
</dbReference>